<dbReference type="InterPro" id="IPR017911">
    <property type="entry name" value="MacB-like_ATP-bd"/>
</dbReference>
<evidence type="ECO:0000256" key="4">
    <source>
        <dbReference type="ARBA" id="ARBA00022840"/>
    </source>
</evidence>
<keyword evidence="7" id="KW-1185">Reference proteome</keyword>
<dbReference type="Gene3D" id="3.40.50.300">
    <property type="entry name" value="P-loop containing nucleotide triphosphate hydrolases"/>
    <property type="match status" value="1"/>
</dbReference>
<dbReference type="Pfam" id="PF00005">
    <property type="entry name" value="ABC_tran"/>
    <property type="match status" value="1"/>
</dbReference>
<dbReference type="SMART" id="SM00382">
    <property type="entry name" value="AAA"/>
    <property type="match status" value="1"/>
</dbReference>
<accession>A0ABT1WR77</accession>
<dbReference type="InterPro" id="IPR027417">
    <property type="entry name" value="P-loop_NTPase"/>
</dbReference>
<reference evidence="6" key="1">
    <citation type="submission" date="2022-07" db="EMBL/GenBank/DDBJ databases">
        <authorList>
            <person name="Jung M.-Y."/>
            <person name="Lee M."/>
        </authorList>
    </citation>
    <scope>NUCLEOTIDE SEQUENCE</scope>
    <source>
        <strain evidence="6">S8</strain>
    </source>
</reference>
<dbReference type="InterPro" id="IPR017871">
    <property type="entry name" value="ABC_transporter-like_CS"/>
</dbReference>
<comment type="caution">
    <text evidence="6">The sequence shown here is derived from an EMBL/GenBank/DDBJ whole genome shotgun (WGS) entry which is preliminary data.</text>
</comment>
<dbReference type="CDD" id="cd03255">
    <property type="entry name" value="ABC_MJ0796_LolCDE_FtsE"/>
    <property type="match status" value="1"/>
</dbReference>
<dbReference type="RefSeq" id="WP_256945628.1">
    <property type="nucleotide sequence ID" value="NZ_JANHNZ010000009.1"/>
</dbReference>
<feature type="domain" description="ABC transporter" evidence="5">
    <location>
        <begin position="2"/>
        <end position="230"/>
    </location>
</feature>
<evidence type="ECO:0000313" key="7">
    <source>
        <dbReference type="Proteomes" id="UP001059480"/>
    </source>
</evidence>
<dbReference type="SUPFAM" id="SSF52540">
    <property type="entry name" value="P-loop containing nucleoside triphosphate hydrolases"/>
    <property type="match status" value="1"/>
</dbReference>
<keyword evidence="3" id="KW-0547">Nucleotide-binding</keyword>
<evidence type="ECO:0000259" key="5">
    <source>
        <dbReference type="PROSITE" id="PS50893"/>
    </source>
</evidence>
<dbReference type="Proteomes" id="UP001059480">
    <property type="component" value="Unassembled WGS sequence"/>
</dbReference>
<dbReference type="PANTHER" id="PTHR42798:SF6">
    <property type="entry name" value="CELL DIVISION ATP-BINDING PROTEIN FTSE"/>
    <property type="match status" value="1"/>
</dbReference>
<evidence type="ECO:0000256" key="3">
    <source>
        <dbReference type="ARBA" id="ARBA00022741"/>
    </source>
</evidence>
<name>A0ABT1WR77_9LACT</name>
<evidence type="ECO:0000256" key="2">
    <source>
        <dbReference type="ARBA" id="ARBA00022448"/>
    </source>
</evidence>
<keyword evidence="4 6" id="KW-0067">ATP-binding</keyword>
<evidence type="ECO:0000313" key="6">
    <source>
        <dbReference type="EMBL" id="MCQ9210515.1"/>
    </source>
</evidence>
<gene>
    <name evidence="6" type="ORF">NPA36_08125</name>
</gene>
<dbReference type="PROSITE" id="PS50893">
    <property type="entry name" value="ABC_TRANSPORTER_2"/>
    <property type="match status" value="1"/>
</dbReference>
<comment type="similarity">
    <text evidence="1">Belongs to the ABC transporter superfamily.</text>
</comment>
<dbReference type="PROSITE" id="PS00211">
    <property type="entry name" value="ABC_TRANSPORTER_1"/>
    <property type="match status" value="1"/>
</dbReference>
<proteinExistence type="inferred from homology"/>
<reference evidence="6" key="3">
    <citation type="journal article" date="2023" name="Microbiol. Resour. Announc.">
        <title>Draft Genome Sequence of Granulicatella sp. Strain S8, Isolated from a Marine Fish, Seriola quinqueradiata.</title>
        <authorList>
            <person name="Lee M."/>
            <person name="Farooq A."/>
            <person name="Jeong J.B."/>
            <person name="Jung M.Y."/>
        </authorList>
    </citation>
    <scope>NUCLEOTIDE SEQUENCE</scope>
    <source>
        <strain evidence="6">S8</strain>
    </source>
</reference>
<reference evidence="6" key="2">
    <citation type="journal article" date="2023" name="Curr. Microbiol.">
        <title>Granulicatella seriolae sp. nov., a Novel Facultative Anaerobe Isolated from Yellowtail Marine Fish.</title>
        <authorList>
            <person name="Lee M."/>
            <person name="Choi Y.J."/>
            <person name="Farooq A."/>
            <person name="Jeong J.B."/>
            <person name="Jung M.Y."/>
        </authorList>
    </citation>
    <scope>NUCLEOTIDE SEQUENCE</scope>
    <source>
        <strain evidence="6">S8</strain>
    </source>
</reference>
<keyword evidence="2" id="KW-0813">Transport</keyword>
<protein>
    <submittedName>
        <fullName evidence="6">ABC transporter ATP-binding protein</fullName>
    </submittedName>
</protein>
<dbReference type="InterPro" id="IPR003439">
    <property type="entry name" value="ABC_transporter-like_ATP-bd"/>
</dbReference>
<evidence type="ECO:0000256" key="1">
    <source>
        <dbReference type="ARBA" id="ARBA00005417"/>
    </source>
</evidence>
<organism evidence="6 7">
    <name type="scientific">Granulicatella seriolae</name>
    <dbReference type="NCBI Taxonomy" id="2967226"/>
    <lineage>
        <taxon>Bacteria</taxon>
        <taxon>Bacillati</taxon>
        <taxon>Bacillota</taxon>
        <taxon>Bacilli</taxon>
        <taxon>Lactobacillales</taxon>
        <taxon>Carnobacteriaceae</taxon>
        <taxon>Granulicatella</taxon>
    </lineage>
</organism>
<sequence length="230" mass="25474">MIELQKINKYYQTGDTHLHVLNDVSLSIDEGEFVAIMGPSGSGKSTLANVLGFLDSNYQGDYLFEGESIHNLSDNAISKVRNSTVGFVFQDFNLIESASILENIQLPLLYNGYSPKETLPLVEKALERVGLETKLHQLPKQLSGGQKQRVAIARALVNSPKFIIADEPTGALDTKTSQTIMEIIEHLNKVEGVTIVMVTHDPTLIKYCTRVVRVVDGVITEDRMVTKDEI</sequence>
<dbReference type="GO" id="GO:0005524">
    <property type="term" value="F:ATP binding"/>
    <property type="evidence" value="ECO:0007669"/>
    <property type="project" value="UniProtKB-KW"/>
</dbReference>
<dbReference type="PANTHER" id="PTHR42798">
    <property type="entry name" value="LIPOPROTEIN-RELEASING SYSTEM ATP-BINDING PROTEIN LOLD"/>
    <property type="match status" value="1"/>
</dbReference>
<dbReference type="EMBL" id="JANHNZ010000009">
    <property type="protein sequence ID" value="MCQ9210515.1"/>
    <property type="molecule type" value="Genomic_DNA"/>
</dbReference>
<dbReference type="InterPro" id="IPR003593">
    <property type="entry name" value="AAA+_ATPase"/>
</dbReference>